<evidence type="ECO:0000256" key="2">
    <source>
        <dbReference type="ARBA" id="ARBA00022692"/>
    </source>
</evidence>
<name>A0ABR0E2C0_ZASCE</name>
<evidence type="ECO:0000313" key="7">
    <source>
        <dbReference type="Proteomes" id="UP001305779"/>
    </source>
</evidence>
<feature type="transmembrane region" description="Helical" evidence="5">
    <location>
        <begin position="20"/>
        <end position="39"/>
    </location>
</feature>
<feature type="transmembrane region" description="Helical" evidence="5">
    <location>
        <begin position="199"/>
        <end position="216"/>
    </location>
</feature>
<evidence type="ECO:0000256" key="5">
    <source>
        <dbReference type="SAM" id="Phobius"/>
    </source>
</evidence>
<keyword evidence="7" id="KW-1185">Reference proteome</keyword>
<keyword evidence="2 5" id="KW-0812">Transmembrane</keyword>
<comment type="caution">
    <text evidence="6">The sequence shown here is derived from an EMBL/GenBank/DDBJ whole genome shotgun (WGS) entry which is preliminary data.</text>
</comment>
<reference evidence="6 7" key="1">
    <citation type="journal article" date="2023" name="G3 (Bethesda)">
        <title>A chromosome-level genome assembly of Zasmidium syzygii isolated from banana leaves.</title>
        <authorList>
            <person name="van Westerhoven A.C."/>
            <person name="Mehrabi R."/>
            <person name="Talebi R."/>
            <person name="Steentjes M.B.F."/>
            <person name="Corcolon B."/>
            <person name="Chong P.A."/>
            <person name="Kema G.H.J."/>
            <person name="Seidl M.F."/>
        </authorList>
    </citation>
    <scope>NUCLEOTIDE SEQUENCE [LARGE SCALE GENOMIC DNA]</scope>
    <source>
        <strain evidence="6 7">P124</strain>
    </source>
</reference>
<evidence type="ECO:0000313" key="6">
    <source>
        <dbReference type="EMBL" id="KAK4495573.1"/>
    </source>
</evidence>
<dbReference type="InterPro" id="IPR007568">
    <property type="entry name" value="RTA1"/>
</dbReference>
<feature type="transmembrane region" description="Helical" evidence="5">
    <location>
        <begin position="46"/>
        <end position="65"/>
    </location>
</feature>
<sequence>MSTPPPTEGGYQLWWYYPSMAGNIIFAVLFGICTIAHLTGLFMNRLWICVPLVVGGLLEIIGYGVRAYANSKTDTVALYAAQSVLILLAPILFAASVYMYLGRLMLATNTTSLSPIPTKWLTKLFVIGDALCFIIQAIGGGMQSLKSLADKQYIAEYVILAGLILQIIFFGIFCVVAVMVHKRMAAKGVDDRAIAWRRMLKVLYAVSVLITLRNIFRVIEYGMGTDGYLLQNEWPGFVFDGALMVVALIVSLAWYVGRGSKLNARYDSVSSTKELKPAQV</sequence>
<dbReference type="PANTHER" id="PTHR31465:SF1">
    <property type="entry name" value="PROTEIN RTA1-RELATED"/>
    <property type="match status" value="1"/>
</dbReference>
<keyword evidence="3 5" id="KW-1133">Transmembrane helix</keyword>
<evidence type="ECO:0000256" key="3">
    <source>
        <dbReference type="ARBA" id="ARBA00022989"/>
    </source>
</evidence>
<feature type="transmembrane region" description="Helical" evidence="5">
    <location>
        <begin position="121"/>
        <end position="142"/>
    </location>
</feature>
<gene>
    <name evidence="6" type="ORF">PRZ48_012841</name>
</gene>
<dbReference type="Pfam" id="PF04479">
    <property type="entry name" value="RTA1"/>
    <property type="match status" value="1"/>
</dbReference>
<feature type="transmembrane region" description="Helical" evidence="5">
    <location>
        <begin position="154"/>
        <end position="178"/>
    </location>
</feature>
<feature type="transmembrane region" description="Helical" evidence="5">
    <location>
        <begin position="236"/>
        <end position="256"/>
    </location>
</feature>
<dbReference type="PANTHER" id="PTHR31465">
    <property type="entry name" value="PROTEIN RTA1-RELATED"/>
    <property type="match status" value="1"/>
</dbReference>
<evidence type="ECO:0000256" key="4">
    <source>
        <dbReference type="ARBA" id="ARBA00023136"/>
    </source>
</evidence>
<proteinExistence type="predicted"/>
<dbReference type="Proteomes" id="UP001305779">
    <property type="component" value="Unassembled WGS sequence"/>
</dbReference>
<keyword evidence="4 5" id="KW-0472">Membrane</keyword>
<dbReference type="EMBL" id="JAXOVC010000011">
    <property type="protein sequence ID" value="KAK4495573.1"/>
    <property type="molecule type" value="Genomic_DNA"/>
</dbReference>
<evidence type="ECO:0008006" key="8">
    <source>
        <dbReference type="Google" id="ProtNLM"/>
    </source>
</evidence>
<protein>
    <recommendedName>
        <fullName evidence="8">RTA1-domain-containing protein</fullName>
    </recommendedName>
</protein>
<feature type="transmembrane region" description="Helical" evidence="5">
    <location>
        <begin position="77"/>
        <end position="101"/>
    </location>
</feature>
<evidence type="ECO:0000256" key="1">
    <source>
        <dbReference type="ARBA" id="ARBA00004141"/>
    </source>
</evidence>
<comment type="subcellular location">
    <subcellularLocation>
        <location evidence="1">Membrane</location>
        <topology evidence="1">Multi-pass membrane protein</topology>
    </subcellularLocation>
</comment>
<organism evidence="6 7">
    <name type="scientific">Zasmidium cellare</name>
    <name type="common">Wine cellar mold</name>
    <name type="synonym">Racodium cellare</name>
    <dbReference type="NCBI Taxonomy" id="395010"/>
    <lineage>
        <taxon>Eukaryota</taxon>
        <taxon>Fungi</taxon>
        <taxon>Dikarya</taxon>
        <taxon>Ascomycota</taxon>
        <taxon>Pezizomycotina</taxon>
        <taxon>Dothideomycetes</taxon>
        <taxon>Dothideomycetidae</taxon>
        <taxon>Mycosphaerellales</taxon>
        <taxon>Mycosphaerellaceae</taxon>
        <taxon>Zasmidium</taxon>
    </lineage>
</organism>
<accession>A0ABR0E2C0</accession>